<dbReference type="PANTHER" id="PTHR40031">
    <property type="entry name" value="HYPOTHETICAL MEMBRANE SPANNING PROTEIN"/>
    <property type="match status" value="1"/>
</dbReference>
<sequence>MDSLTQLTLGSAVAAAVLAKTPGSRAKVVLTGAVLGTLPDLDVIIDYGDAVSNMVLHRTQSHAFFYQTLAAPLLAWLAALCCGQRAHYWRWLLATWLILISHTLIDAMTIYGTQFGLPFTNTPYAVGSMFIIDPLYTLPLIAGVLYYLFGHRRGYQLNMVMLSLSSLYLLWSVAAQWHVRQVVSVSLQQQQLQYQQLLVTPAPLNTVLWRIVVMSEHGYGEGFYSLLDNKANVQLHWVEQDPALKQRYGMLKPVQQLAWFSQGFYALEQQGDSLLLTDLRMGQEGSYAFVFKLDPTDASAPQQLPMRRDAVKALPWLWQRMRGTPLPSPYISAALTANQ</sequence>
<protein>
    <submittedName>
        <fullName evidence="2">Membrane-bound metal-dependent hydrolase</fullName>
    </submittedName>
</protein>
<feature type="transmembrane region" description="Helical" evidence="1">
    <location>
        <begin position="160"/>
        <end position="179"/>
    </location>
</feature>
<keyword evidence="2" id="KW-0378">Hydrolase</keyword>
<dbReference type="AlphaFoldDB" id="I1DV15"/>
<proteinExistence type="predicted"/>
<gene>
    <name evidence="2" type="ORF">RNAN_0863</name>
</gene>
<evidence type="ECO:0000256" key="1">
    <source>
        <dbReference type="SAM" id="Phobius"/>
    </source>
</evidence>
<reference evidence="2 3" key="1">
    <citation type="journal article" date="2012" name="J. Bacteriol.">
        <title>Genome Sequence of the Protease-Producing Bacterium Rheinheimera nanhaiensis E407-8T, Isolated from Deep-Sea Sediment of the South China Sea.</title>
        <authorList>
            <person name="Zhang X.-Y."/>
            <person name="Zhang Y.-J."/>
            <person name="Qin Q.-L."/>
            <person name="Xie B.-B."/>
            <person name="Chen X.-L."/>
            <person name="Zhou B.-C."/>
            <person name="Zhang Y.-Z."/>
        </authorList>
    </citation>
    <scope>NUCLEOTIDE SEQUENCE [LARGE SCALE GENOMIC DNA]</scope>
    <source>
        <strain evidence="2 3">E407-8</strain>
    </source>
</reference>
<dbReference type="Pfam" id="PF04307">
    <property type="entry name" value="YdjM"/>
    <property type="match status" value="1"/>
</dbReference>
<feature type="transmembrane region" description="Helical" evidence="1">
    <location>
        <begin position="89"/>
        <end position="112"/>
    </location>
</feature>
<dbReference type="EMBL" id="BAFK01000003">
    <property type="protein sequence ID" value="GAB57893.1"/>
    <property type="molecule type" value="Genomic_DNA"/>
</dbReference>
<organism evidence="2 3">
    <name type="scientific">Rheinheimera nanhaiensis E407-8</name>
    <dbReference type="NCBI Taxonomy" id="562729"/>
    <lineage>
        <taxon>Bacteria</taxon>
        <taxon>Pseudomonadati</taxon>
        <taxon>Pseudomonadota</taxon>
        <taxon>Gammaproteobacteria</taxon>
        <taxon>Chromatiales</taxon>
        <taxon>Chromatiaceae</taxon>
        <taxon>Rheinheimera</taxon>
    </lineage>
</organism>
<comment type="caution">
    <text evidence="2">The sequence shown here is derived from an EMBL/GenBank/DDBJ whole genome shotgun (WGS) entry which is preliminary data.</text>
</comment>
<dbReference type="RefSeq" id="WP_008219069.1">
    <property type="nucleotide sequence ID" value="NZ_BAFK01000003.1"/>
</dbReference>
<evidence type="ECO:0000313" key="3">
    <source>
        <dbReference type="Proteomes" id="UP000004374"/>
    </source>
</evidence>
<dbReference type="GO" id="GO:0016787">
    <property type="term" value="F:hydrolase activity"/>
    <property type="evidence" value="ECO:0007669"/>
    <property type="project" value="UniProtKB-KW"/>
</dbReference>
<keyword evidence="1" id="KW-1133">Transmembrane helix</keyword>
<keyword evidence="3" id="KW-1185">Reference proteome</keyword>
<dbReference type="Proteomes" id="UP000004374">
    <property type="component" value="Unassembled WGS sequence"/>
</dbReference>
<dbReference type="InterPro" id="IPR053170">
    <property type="entry name" value="Transcription_regulator"/>
</dbReference>
<keyword evidence="1" id="KW-0812">Transmembrane</keyword>
<keyword evidence="1" id="KW-0472">Membrane</keyword>
<name>I1DV15_9GAMM</name>
<feature type="transmembrane region" description="Helical" evidence="1">
    <location>
        <begin position="64"/>
        <end position="82"/>
    </location>
</feature>
<dbReference type="PANTHER" id="PTHR40031:SF1">
    <property type="entry name" value="MEMBRANE-BOUND METAL-DEPENDENT HYDROLASE"/>
    <property type="match status" value="1"/>
</dbReference>
<dbReference type="STRING" id="562729.RNAN_0863"/>
<accession>I1DV15</accession>
<dbReference type="InterPro" id="IPR007404">
    <property type="entry name" value="YdjM-like"/>
</dbReference>
<dbReference type="OrthoDB" id="9781927at2"/>
<evidence type="ECO:0000313" key="2">
    <source>
        <dbReference type="EMBL" id="GAB57893.1"/>
    </source>
</evidence>
<feature type="transmembrane region" description="Helical" evidence="1">
    <location>
        <begin position="124"/>
        <end position="148"/>
    </location>
</feature>